<dbReference type="OrthoDB" id="9766163at2"/>
<evidence type="ECO:0000256" key="1">
    <source>
        <dbReference type="ARBA" id="ARBA00022555"/>
    </source>
</evidence>
<comment type="subunit">
    <text evidence="5">Associates with stalled 50S ribosomal subunits. Binds to RqcP.</text>
</comment>
<dbReference type="InterPro" id="IPR051608">
    <property type="entry name" value="RQC_Subunit_NEMF"/>
</dbReference>
<dbReference type="AlphaFoldDB" id="A0A0M8KB71"/>
<evidence type="ECO:0000256" key="3">
    <source>
        <dbReference type="ARBA" id="ARBA00022884"/>
    </source>
</evidence>
<proteinExistence type="inferred from homology"/>
<reference evidence="9" key="3">
    <citation type="submission" date="2015-08" db="EMBL/GenBank/DDBJ databases">
        <title>Draft Genome Sequence of a Heterotrophic Facultative Anaerobic Bacterium Ardenticatena maritima Strain 110S.</title>
        <authorList>
            <person name="Kawaichi S."/>
            <person name="Yoshida T."/>
            <person name="Sako Y."/>
            <person name="Nakamura R."/>
        </authorList>
    </citation>
    <scope>NUCLEOTIDE SEQUENCE [LARGE SCALE GENOMIC DNA]</scope>
    <source>
        <strain evidence="9">110S</strain>
    </source>
</reference>
<organism evidence="7 9">
    <name type="scientific">Ardenticatena maritima</name>
    <dbReference type="NCBI Taxonomy" id="872965"/>
    <lineage>
        <taxon>Bacteria</taxon>
        <taxon>Bacillati</taxon>
        <taxon>Chloroflexota</taxon>
        <taxon>Ardenticatenia</taxon>
        <taxon>Ardenticatenales</taxon>
        <taxon>Ardenticatenaceae</taxon>
        <taxon>Ardenticatena</taxon>
    </lineage>
</organism>
<dbReference type="InParanoid" id="A0A0M8KB71"/>
<dbReference type="PATRIC" id="fig|872965.6.peg.2349"/>
<dbReference type="Pfam" id="PF05670">
    <property type="entry name" value="NFACT-R_1"/>
    <property type="match status" value="1"/>
</dbReference>
<dbReference type="PANTHER" id="PTHR15239">
    <property type="entry name" value="NUCLEAR EXPORT MEDIATOR FACTOR NEMF"/>
    <property type="match status" value="1"/>
</dbReference>
<dbReference type="EMBL" id="BBZA01000298">
    <property type="protein sequence ID" value="GAP64671.1"/>
    <property type="molecule type" value="Genomic_DNA"/>
</dbReference>
<keyword evidence="1 5" id="KW-0820">tRNA-binding</keyword>
<dbReference type="GO" id="GO:0043023">
    <property type="term" value="F:ribosomal large subunit binding"/>
    <property type="evidence" value="ECO:0007669"/>
    <property type="project" value="UniProtKB-UniRule"/>
</dbReference>
<evidence type="ECO:0000256" key="4">
    <source>
        <dbReference type="ARBA" id="ARBA00022917"/>
    </source>
</evidence>
<evidence type="ECO:0000256" key="5">
    <source>
        <dbReference type="HAMAP-Rule" id="MF_00844"/>
    </source>
</evidence>
<accession>A0A0M8KB71</accession>
<evidence type="ECO:0000313" key="7">
    <source>
        <dbReference type="EMBL" id="GAP64671.1"/>
    </source>
</evidence>
<evidence type="ECO:0000313" key="9">
    <source>
        <dbReference type="Proteomes" id="UP000037784"/>
    </source>
</evidence>
<comment type="function">
    <text evidence="5">Key component of the ribosome quality control system (RQC), a ribosome-associated complex that mediates the extraction of incompletely synthesized nascent chains from stalled ribosomes and their subsequent degradation. RqcH recruits Ala-charged tRNA, and with RqcP directs the elongation of stalled nascent chains on 50S ribosomal subunits, leading to non-templated C-terminal alanine extensions (Ala tail). The Ala tail promotes nascent chain degradation. May add between 1 and at least 8 Ala residues. Binds to stalled 50S ribosomal subunits.</text>
</comment>
<feature type="domain" description="NFACT RNA-binding" evidence="6">
    <location>
        <begin position="454"/>
        <end position="540"/>
    </location>
</feature>
<name>A0A0M8KB71_9CHLR</name>
<comment type="similarity">
    <text evidence="5">Belongs to the NEMF family.</text>
</comment>
<dbReference type="Pfam" id="PF05833">
    <property type="entry name" value="NFACT_N"/>
    <property type="match status" value="1"/>
</dbReference>
<dbReference type="RefSeq" id="WP_054494416.1">
    <property type="nucleotide sequence ID" value="NZ_BBZA01000298.1"/>
</dbReference>
<dbReference type="GO" id="GO:0000049">
    <property type="term" value="F:tRNA binding"/>
    <property type="evidence" value="ECO:0007669"/>
    <property type="project" value="UniProtKB-UniRule"/>
</dbReference>
<evidence type="ECO:0000259" key="6">
    <source>
        <dbReference type="Pfam" id="PF05670"/>
    </source>
</evidence>
<dbReference type="GO" id="GO:0019843">
    <property type="term" value="F:rRNA binding"/>
    <property type="evidence" value="ECO:0007669"/>
    <property type="project" value="UniProtKB-UniRule"/>
</dbReference>
<comment type="caution">
    <text evidence="7">The sequence shown here is derived from an EMBL/GenBank/DDBJ whole genome shotgun (WGS) entry which is preliminary data.</text>
</comment>
<dbReference type="GO" id="GO:0072344">
    <property type="term" value="P:rescue of stalled ribosome"/>
    <property type="evidence" value="ECO:0007669"/>
    <property type="project" value="UniProtKB-UniRule"/>
</dbReference>
<sequence>MHVDYLTLACLRDDLDTFLGARVQQVVFPDEWSIELELYAGRRAYLLLSAHPQYARMLFVPQKLRRGLDTETPLLLLLRKWVRGARLVDVRQPEWERVLELHFEGEAGACVLIAEIMGRYSNLVLVHDGRVLDALKRIGPDMNRYRVTLPGKPYVPPPPPADKIAPLDLTPDTLARLLANAPADEEVARLLPRWLLGVSPTAAREAVYRATGSADATPHDVEPAALLDALAALYRLPETGAWAPHVALDEEGTVVAFAPYELRHQPRREPVDDISTAMWRYFSARLDTDPYAAARQQVRARIEDALARVERSLDQLREQIVPEEEITRLREAGELLLAYQWQVPRGAREATLPDYEGQPRTITLDPTKTPVENAQAYFERYEKLRRAAEEVPKRIAQFETERAFLQQLLADLELAEDRMEIDAVRDALIEAGFETTSRRRKGAPVGRPLRFEVGGFPVYVGRNARQNDEVTFKRASGDDLWFHVRGMPGAHVILKNAGRPVPQDVIERVASLAAWYSPARKGGSEVLVDYTERRYVRRVPGAHPGLVTYRNEQTVWAAPRPPDEVVDM</sequence>
<evidence type="ECO:0000313" key="8">
    <source>
        <dbReference type="EMBL" id="KPL86344.1"/>
    </source>
</evidence>
<keyword evidence="9" id="KW-1185">Reference proteome</keyword>
<dbReference type="EMBL" id="LGKN01000009">
    <property type="protein sequence ID" value="KPL86344.1"/>
    <property type="molecule type" value="Genomic_DNA"/>
</dbReference>
<protein>
    <recommendedName>
        <fullName evidence="5">Rqc2 homolog RqcH</fullName>
        <shortName evidence="5">RqcH</shortName>
    </recommendedName>
</protein>
<evidence type="ECO:0000313" key="10">
    <source>
        <dbReference type="Proteomes" id="UP000050502"/>
    </source>
</evidence>
<dbReference type="STRING" id="872965.SE16_13550"/>
<dbReference type="GO" id="GO:1990112">
    <property type="term" value="C:RQC complex"/>
    <property type="evidence" value="ECO:0007669"/>
    <property type="project" value="TreeGrafter"/>
</dbReference>
<gene>
    <name evidence="5" type="primary">rqcH</name>
    <name evidence="7" type="ORF">ARMA_3094</name>
    <name evidence="8" type="ORF">SE16_13550</name>
</gene>
<dbReference type="InterPro" id="IPR008532">
    <property type="entry name" value="NFACT_RNA-bd"/>
</dbReference>
<keyword evidence="3 5" id="KW-0694">RNA-binding</keyword>
<reference evidence="7 9" key="1">
    <citation type="journal article" date="2015" name="Genome Announc.">
        <title>Draft Genome Sequence of a Heterotrophic Facultative Anaerobic Thermophilic Bacterium, Ardenticatena maritima Strain 110ST.</title>
        <authorList>
            <person name="Kawaichi S."/>
            <person name="Yoshida T."/>
            <person name="Sako Y."/>
            <person name="Nakamura R."/>
        </authorList>
    </citation>
    <scope>NUCLEOTIDE SEQUENCE [LARGE SCALE GENOMIC DNA]</scope>
    <source>
        <strain evidence="7 9">110S</strain>
    </source>
</reference>
<dbReference type="Proteomes" id="UP000037784">
    <property type="component" value="Unassembled WGS sequence"/>
</dbReference>
<dbReference type="Proteomes" id="UP000050502">
    <property type="component" value="Unassembled WGS sequence"/>
</dbReference>
<dbReference type="FunCoup" id="A0A0M8KB71">
    <property type="interactions" value="162"/>
</dbReference>
<reference evidence="8 10" key="2">
    <citation type="submission" date="2015-07" db="EMBL/GenBank/DDBJ databases">
        <title>Whole genome sequence of Ardenticatena maritima DSM 23922.</title>
        <authorList>
            <person name="Hemp J."/>
            <person name="Ward L.M."/>
            <person name="Pace L.A."/>
            <person name="Fischer W.W."/>
        </authorList>
    </citation>
    <scope>NUCLEOTIDE SEQUENCE [LARGE SCALE GENOMIC DNA]</scope>
    <source>
        <strain evidence="8 10">110S</strain>
    </source>
</reference>
<dbReference type="HAMAP" id="MF_00844_B">
    <property type="entry name" value="RqcH_B"/>
    <property type="match status" value="1"/>
</dbReference>
<keyword evidence="4 5" id="KW-0648">Protein biosynthesis</keyword>
<keyword evidence="2 5" id="KW-0699">rRNA-binding</keyword>
<dbReference type="PANTHER" id="PTHR15239:SF6">
    <property type="entry name" value="RIBOSOME QUALITY CONTROL COMPLEX SUBUNIT NEMF"/>
    <property type="match status" value="1"/>
</dbReference>
<dbReference type="Gene3D" id="2.30.310.10">
    <property type="entry name" value="ibrinogen binding protein from staphylococcus aureus domain"/>
    <property type="match status" value="1"/>
</dbReference>
<dbReference type="InterPro" id="IPR043682">
    <property type="entry name" value="RqcH_bacterial"/>
</dbReference>
<evidence type="ECO:0000256" key="2">
    <source>
        <dbReference type="ARBA" id="ARBA00022730"/>
    </source>
</evidence>